<sequence length="83" mass="9605">MNKTFDVIRETSRSEFVEAINAAKADGWTVRGVQVVEVEIDRNHNKDVIYYAWVERDDSFMPVRVLTEAEKAWHAYAKESLTA</sequence>
<evidence type="ECO:0000313" key="2">
    <source>
        <dbReference type="EMBL" id="QJH99006.1"/>
    </source>
</evidence>
<gene>
    <name evidence="1" type="ORF">TM448A00111_0092</name>
    <name evidence="2" type="ORF">TM448B01464_0011</name>
</gene>
<dbReference type="AlphaFoldDB" id="A0A6H1ZAU7"/>
<proteinExistence type="predicted"/>
<organism evidence="1">
    <name type="scientific">viral metagenome</name>
    <dbReference type="NCBI Taxonomy" id="1070528"/>
    <lineage>
        <taxon>unclassified sequences</taxon>
        <taxon>metagenomes</taxon>
        <taxon>organismal metagenomes</taxon>
    </lineage>
</organism>
<evidence type="ECO:0000313" key="1">
    <source>
        <dbReference type="EMBL" id="QJA44589.1"/>
    </source>
</evidence>
<name>A0A6H1ZAU7_9ZZZZ</name>
<evidence type="ECO:0008006" key="3">
    <source>
        <dbReference type="Google" id="ProtNLM"/>
    </source>
</evidence>
<dbReference type="EMBL" id="MT143977">
    <property type="protein sequence ID" value="QJA44589.1"/>
    <property type="molecule type" value="Genomic_DNA"/>
</dbReference>
<reference evidence="1" key="1">
    <citation type="submission" date="2020-03" db="EMBL/GenBank/DDBJ databases">
        <title>The deep terrestrial virosphere.</title>
        <authorList>
            <person name="Holmfeldt K."/>
            <person name="Nilsson E."/>
            <person name="Simone D."/>
            <person name="Lopez-Fernandez M."/>
            <person name="Wu X."/>
            <person name="de Brujin I."/>
            <person name="Lundin D."/>
            <person name="Andersson A."/>
            <person name="Bertilsson S."/>
            <person name="Dopson M."/>
        </authorList>
    </citation>
    <scope>NUCLEOTIDE SEQUENCE</scope>
    <source>
        <strain evidence="1">TM448A00111</strain>
        <strain evidence="2">TM448B01464</strain>
    </source>
</reference>
<accession>A0A6H1ZAU7</accession>
<dbReference type="EMBL" id="MT144763">
    <property type="protein sequence ID" value="QJH99006.1"/>
    <property type="molecule type" value="Genomic_DNA"/>
</dbReference>
<protein>
    <recommendedName>
        <fullName evidence="3">DUF1737 domain-containing protein</fullName>
    </recommendedName>
</protein>